<reference evidence="2 3" key="1">
    <citation type="submission" date="2024-04" db="EMBL/GenBank/DDBJ databases">
        <authorList>
            <person name="Waldvogel A.-M."/>
            <person name="Schoenle A."/>
        </authorList>
    </citation>
    <scope>NUCLEOTIDE SEQUENCE [LARGE SCALE GENOMIC DNA]</scope>
</reference>
<proteinExistence type="predicted"/>
<feature type="coiled-coil region" evidence="1">
    <location>
        <begin position="5"/>
        <end position="68"/>
    </location>
</feature>
<evidence type="ECO:0000313" key="3">
    <source>
        <dbReference type="Proteomes" id="UP001497482"/>
    </source>
</evidence>
<keyword evidence="3" id="KW-1185">Reference proteome</keyword>
<evidence type="ECO:0000313" key="2">
    <source>
        <dbReference type="EMBL" id="CAL1616512.1"/>
    </source>
</evidence>
<gene>
    <name evidence="2" type="ORF">KC01_LOCUS42255</name>
</gene>
<dbReference type="EMBL" id="OZ035831">
    <property type="protein sequence ID" value="CAL1616512.1"/>
    <property type="molecule type" value="Genomic_DNA"/>
</dbReference>
<dbReference type="Proteomes" id="UP001497482">
    <property type="component" value="Chromosome 9"/>
</dbReference>
<sequence length="189" mass="22956">MEFELTQTQKLLVELRERYQEQAQEEQQEEARDREKNEQELKKYDITLEKLETELSDMNVKHADIMDELQRQILWCKDQLVQKQTTHEAEMKLEVEDPEIEVRALKQTELDTEHYFRKAFCSSMKNLRENHQTWRDRLLAVKGLFPRVKSLKEERIQQLLLVQQRLMQTNQDLIQAQAETDLYRRVRLP</sequence>
<keyword evidence="1" id="KW-0175">Coiled coil</keyword>
<dbReference type="AlphaFoldDB" id="A0AAV2MSG1"/>
<name>A0AAV2MSG1_KNICA</name>
<organism evidence="2 3">
    <name type="scientific">Knipowitschia caucasica</name>
    <name type="common">Caucasian dwarf goby</name>
    <name type="synonym">Pomatoschistus caucasicus</name>
    <dbReference type="NCBI Taxonomy" id="637954"/>
    <lineage>
        <taxon>Eukaryota</taxon>
        <taxon>Metazoa</taxon>
        <taxon>Chordata</taxon>
        <taxon>Craniata</taxon>
        <taxon>Vertebrata</taxon>
        <taxon>Euteleostomi</taxon>
        <taxon>Actinopterygii</taxon>
        <taxon>Neopterygii</taxon>
        <taxon>Teleostei</taxon>
        <taxon>Neoteleostei</taxon>
        <taxon>Acanthomorphata</taxon>
        <taxon>Gobiaria</taxon>
        <taxon>Gobiiformes</taxon>
        <taxon>Gobioidei</taxon>
        <taxon>Gobiidae</taxon>
        <taxon>Gobiinae</taxon>
        <taxon>Knipowitschia</taxon>
    </lineage>
</organism>
<evidence type="ECO:0000256" key="1">
    <source>
        <dbReference type="SAM" id="Coils"/>
    </source>
</evidence>
<accession>A0AAV2MSG1</accession>
<protein>
    <submittedName>
        <fullName evidence="2">Uncharacterized protein</fullName>
    </submittedName>
</protein>